<sequence>MALPASTLLPSSSPPKFPIKVVFGQRLCQLQRSLFLGNRHLNLSKRAIKASMSEFGGSEEVKMQINVVKEKLRKAIPESVKEVEWNKASDILLERLLSLGKQAFKWSIIVLFGLSSVSDFVFSVSRNQELIIPFGLLVGCLLADFLKETSQEAFPSSQGKGLDRNLIGIGCFFVLVKTVSAYFGIRGKVFLLQVANGGFMQVLWLWKTLLKGKDEGDQENSSSVQDTSLFEAKD</sequence>
<evidence type="ECO:0000313" key="3">
    <source>
        <dbReference type="Proteomes" id="UP000030645"/>
    </source>
</evidence>
<dbReference type="PANTHER" id="PTHR36000:SF3">
    <property type="entry name" value="EMBRYO DEFECTIVE 1273"/>
    <property type="match status" value="1"/>
</dbReference>
<dbReference type="OrthoDB" id="742048at2759"/>
<accession>W9SCY6</accession>
<feature type="compositionally biased region" description="Polar residues" evidence="1">
    <location>
        <begin position="219"/>
        <end position="228"/>
    </location>
</feature>
<dbReference type="KEGG" id="mnt:21390505"/>
<gene>
    <name evidence="2" type="ORF">L484_007095</name>
</gene>
<dbReference type="EMBL" id="KE345969">
    <property type="protein sequence ID" value="EXC22423.1"/>
    <property type="molecule type" value="Genomic_DNA"/>
</dbReference>
<organism evidence="2 3">
    <name type="scientific">Morus notabilis</name>
    <dbReference type="NCBI Taxonomy" id="981085"/>
    <lineage>
        <taxon>Eukaryota</taxon>
        <taxon>Viridiplantae</taxon>
        <taxon>Streptophyta</taxon>
        <taxon>Embryophyta</taxon>
        <taxon>Tracheophyta</taxon>
        <taxon>Spermatophyta</taxon>
        <taxon>Magnoliopsida</taxon>
        <taxon>eudicotyledons</taxon>
        <taxon>Gunneridae</taxon>
        <taxon>Pentapetalae</taxon>
        <taxon>rosids</taxon>
        <taxon>fabids</taxon>
        <taxon>Rosales</taxon>
        <taxon>Moraceae</taxon>
        <taxon>Moreae</taxon>
        <taxon>Morus</taxon>
    </lineage>
</organism>
<dbReference type="AlphaFoldDB" id="W9SCY6"/>
<evidence type="ECO:0000256" key="1">
    <source>
        <dbReference type="SAM" id="MobiDB-lite"/>
    </source>
</evidence>
<dbReference type="eggNOG" id="ENOG502RZFY">
    <property type="taxonomic scope" value="Eukaryota"/>
</dbReference>
<dbReference type="Proteomes" id="UP000030645">
    <property type="component" value="Unassembled WGS sequence"/>
</dbReference>
<keyword evidence="3" id="KW-1185">Reference proteome</keyword>
<dbReference type="STRING" id="981085.W9SCY6"/>
<dbReference type="PANTHER" id="PTHR36000">
    <property type="entry name" value="DEFECTIVE 1273 PROTEIN, PUTATIVE-RELATED"/>
    <property type="match status" value="1"/>
</dbReference>
<name>W9SCY6_9ROSA</name>
<proteinExistence type="predicted"/>
<protein>
    <submittedName>
        <fullName evidence="2">Uncharacterized protein</fullName>
    </submittedName>
</protein>
<feature type="region of interest" description="Disordered" evidence="1">
    <location>
        <begin position="214"/>
        <end position="234"/>
    </location>
</feature>
<evidence type="ECO:0000313" key="2">
    <source>
        <dbReference type="EMBL" id="EXC22423.1"/>
    </source>
</evidence>
<reference evidence="3" key="1">
    <citation type="submission" date="2013-01" db="EMBL/GenBank/DDBJ databases">
        <title>Draft Genome Sequence of a Mulberry Tree, Morus notabilis C.K. Schneid.</title>
        <authorList>
            <person name="He N."/>
            <person name="Zhao S."/>
        </authorList>
    </citation>
    <scope>NUCLEOTIDE SEQUENCE</scope>
</reference>